<comment type="caution">
    <text evidence="1">The sequence shown here is derived from an EMBL/GenBank/DDBJ whole genome shotgun (WGS) entry which is preliminary data.</text>
</comment>
<dbReference type="Proteomes" id="UP000230233">
    <property type="component" value="Chromosome V"/>
</dbReference>
<organism evidence="1 2">
    <name type="scientific">Caenorhabditis nigoni</name>
    <dbReference type="NCBI Taxonomy" id="1611254"/>
    <lineage>
        <taxon>Eukaryota</taxon>
        <taxon>Metazoa</taxon>
        <taxon>Ecdysozoa</taxon>
        <taxon>Nematoda</taxon>
        <taxon>Chromadorea</taxon>
        <taxon>Rhabditida</taxon>
        <taxon>Rhabditina</taxon>
        <taxon>Rhabditomorpha</taxon>
        <taxon>Rhabditoidea</taxon>
        <taxon>Rhabditidae</taxon>
        <taxon>Peloderinae</taxon>
        <taxon>Caenorhabditis</taxon>
    </lineage>
</organism>
<evidence type="ECO:0000313" key="2">
    <source>
        <dbReference type="Proteomes" id="UP000230233"/>
    </source>
</evidence>
<dbReference type="OrthoDB" id="4062651at2759"/>
<keyword evidence="2" id="KW-1185">Reference proteome</keyword>
<gene>
    <name evidence="1" type="primary">Cnig_chr_V.g17022</name>
    <name evidence="1" type="ORF">B9Z55_017022</name>
</gene>
<reference evidence="2" key="1">
    <citation type="submission" date="2017-10" db="EMBL/GenBank/DDBJ databases">
        <title>Rapid genome shrinkage in a self-fertile nematode reveals novel sperm competition proteins.</title>
        <authorList>
            <person name="Yin D."/>
            <person name="Schwarz E.M."/>
            <person name="Thomas C.G."/>
            <person name="Felde R.L."/>
            <person name="Korf I.F."/>
            <person name="Cutter A.D."/>
            <person name="Schartner C.M."/>
            <person name="Ralston E.J."/>
            <person name="Meyer B.J."/>
            <person name="Haag E.S."/>
        </authorList>
    </citation>
    <scope>NUCLEOTIDE SEQUENCE [LARGE SCALE GENOMIC DNA]</scope>
    <source>
        <strain evidence="2">JU1422</strain>
    </source>
</reference>
<protein>
    <submittedName>
        <fullName evidence="1">Uncharacterized protein</fullName>
    </submittedName>
</protein>
<sequence>MKKLIFLLFFFGILNRFCPKSSWIRPSKPRLLLGIFFSFFFQIRPLRSFRLPDRGLSCPPTCPLDVWTLVIDCLSDPHVRPRFASTTNASITTRLSELHHIVSPALFLYPIPNQSVCTCIEHHCQSIPQY</sequence>
<name>A0A2G5T830_9PELO</name>
<proteinExistence type="predicted"/>
<dbReference type="AlphaFoldDB" id="A0A2G5T830"/>
<dbReference type="STRING" id="1611254.A0A2G5T830"/>
<dbReference type="EMBL" id="PDUG01000005">
    <property type="protein sequence ID" value="PIC23261.1"/>
    <property type="molecule type" value="Genomic_DNA"/>
</dbReference>
<accession>A0A2G5T830</accession>
<evidence type="ECO:0000313" key="1">
    <source>
        <dbReference type="EMBL" id="PIC23261.1"/>
    </source>
</evidence>